<evidence type="ECO:0000256" key="1">
    <source>
        <dbReference type="SAM" id="Phobius"/>
    </source>
</evidence>
<evidence type="ECO:0000313" key="2">
    <source>
        <dbReference type="EMBL" id="PSB02407.1"/>
    </source>
</evidence>
<dbReference type="EMBL" id="PVWJ01000061">
    <property type="protein sequence ID" value="PSB02407.1"/>
    <property type="molecule type" value="Genomic_DNA"/>
</dbReference>
<proteinExistence type="predicted"/>
<keyword evidence="1" id="KW-0812">Transmembrane</keyword>
<organism evidence="2 3">
    <name type="scientific">Merismopedia glauca CCAP 1448/3</name>
    <dbReference type="NCBI Taxonomy" id="1296344"/>
    <lineage>
        <taxon>Bacteria</taxon>
        <taxon>Bacillati</taxon>
        <taxon>Cyanobacteriota</taxon>
        <taxon>Cyanophyceae</taxon>
        <taxon>Synechococcales</taxon>
        <taxon>Merismopediaceae</taxon>
        <taxon>Merismopedia</taxon>
    </lineage>
</organism>
<evidence type="ECO:0000313" key="3">
    <source>
        <dbReference type="Proteomes" id="UP000238762"/>
    </source>
</evidence>
<accession>A0A2T1C2N1</accession>
<comment type="caution">
    <text evidence="2">The sequence shown here is derived from an EMBL/GenBank/DDBJ whole genome shotgun (WGS) entry which is preliminary data.</text>
</comment>
<sequence>MLEKILDLISNIIKNNQLLTLLLGVLLVCMSAVDEFKVQDFSFNLNDPYGRLGLAAVGTLLIFWSLDLLPTKKKSAGKQNEENSTYGVKIAGNDNFEVSSFKAVPGENFNTAEIKVKGLVEAEIPSGKSVWLFHVYHGRESLYFPQSQVVFSNDRKSWSGSVLVGKTHSQNSQIMVAVVGDSGKVLCDYYWLVKDEANQYVALRKLSLDIIQCDSRDIRVV</sequence>
<gene>
    <name evidence="2" type="ORF">C7B64_13275</name>
</gene>
<dbReference type="AlphaFoldDB" id="A0A2T1C2N1"/>
<dbReference type="Proteomes" id="UP000238762">
    <property type="component" value="Unassembled WGS sequence"/>
</dbReference>
<keyword evidence="1" id="KW-0472">Membrane</keyword>
<reference evidence="2 3" key="2">
    <citation type="submission" date="2018-03" db="EMBL/GenBank/DDBJ databases">
        <title>The ancient ancestry and fast evolution of plastids.</title>
        <authorList>
            <person name="Moore K.R."/>
            <person name="Magnabosco C."/>
            <person name="Momper L."/>
            <person name="Gold D.A."/>
            <person name="Bosak T."/>
            <person name="Fournier G.P."/>
        </authorList>
    </citation>
    <scope>NUCLEOTIDE SEQUENCE [LARGE SCALE GENOMIC DNA]</scope>
    <source>
        <strain evidence="2 3">CCAP 1448/3</strain>
    </source>
</reference>
<protein>
    <submittedName>
        <fullName evidence="2">Uncharacterized protein</fullName>
    </submittedName>
</protein>
<reference evidence="2 3" key="1">
    <citation type="submission" date="2018-02" db="EMBL/GenBank/DDBJ databases">
        <authorList>
            <person name="Cohen D.B."/>
            <person name="Kent A.D."/>
        </authorList>
    </citation>
    <scope>NUCLEOTIDE SEQUENCE [LARGE SCALE GENOMIC DNA]</scope>
    <source>
        <strain evidence="2 3">CCAP 1448/3</strain>
    </source>
</reference>
<feature type="transmembrane region" description="Helical" evidence="1">
    <location>
        <begin position="49"/>
        <end position="69"/>
    </location>
</feature>
<keyword evidence="1" id="KW-1133">Transmembrane helix</keyword>
<keyword evidence="3" id="KW-1185">Reference proteome</keyword>
<name>A0A2T1C2N1_9CYAN</name>